<gene>
    <name evidence="2" type="ORF">ACFQ1R_05365</name>
</gene>
<reference evidence="3" key="1">
    <citation type="journal article" date="2019" name="Int. J. Syst. Evol. Microbiol.">
        <title>The Global Catalogue of Microorganisms (GCM) 10K type strain sequencing project: providing services to taxonomists for standard genome sequencing and annotation.</title>
        <authorList>
            <consortium name="The Broad Institute Genomics Platform"/>
            <consortium name="The Broad Institute Genome Sequencing Center for Infectious Disease"/>
            <person name="Wu L."/>
            <person name="Ma J."/>
        </authorList>
    </citation>
    <scope>NUCLEOTIDE SEQUENCE [LARGE SCALE GENOMIC DNA]</scope>
    <source>
        <strain evidence="3">CCUG 62414</strain>
    </source>
</reference>
<evidence type="ECO:0000259" key="1">
    <source>
        <dbReference type="Pfam" id="PF08818"/>
    </source>
</evidence>
<dbReference type="SUPFAM" id="SSF159888">
    <property type="entry name" value="YdhG-like"/>
    <property type="match status" value="1"/>
</dbReference>
<dbReference type="RefSeq" id="WP_379925091.1">
    <property type="nucleotide sequence ID" value="NZ_JBHTJI010000001.1"/>
</dbReference>
<organism evidence="2 3">
    <name type="scientific">Mariniflexile jejuense</name>
    <dbReference type="NCBI Taxonomy" id="1173582"/>
    <lineage>
        <taxon>Bacteria</taxon>
        <taxon>Pseudomonadati</taxon>
        <taxon>Bacteroidota</taxon>
        <taxon>Flavobacteriia</taxon>
        <taxon>Flavobacteriales</taxon>
        <taxon>Flavobacteriaceae</taxon>
        <taxon>Mariniflexile</taxon>
    </lineage>
</organism>
<dbReference type="InterPro" id="IPR014922">
    <property type="entry name" value="YdhG-like"/>
</dbReference>
<dbReference type="EMBL" id="JBHTJI010000001">
    <property type="protein sequence ID" value="MFD0989514.1"/>
    <property type="molecule type" value="Genomic_DNA"/>
</dbReference>
<evidence type="ECO:0000313" key="2">
    <source>
        <dbReference type="EMBL" id="MFD0989514.1"/>
    </source>
</evidence>
<feature type="domain" description="YdhG-like" evidence="1">
    <location>
        <begin position="19"/>
        <end position="112"/>
    </location>
</feature>
<evidence type="ECO:0000313" key="3">
    <source>
        <dbReference type="Proteomes" id="UP001597061"/>
    </source>
</evidence>
<dbReference type="Gene3D" id="3.90.1150.200">
    <property type="match status" value="1"/>
</dbReference>
<sequence>MKKANSVEEYIEEHAQFSDALTLLRNIITSTELEESIKWNAPIYALDGKNIMGLGAFKHHFGIWFFNGVFLKDEKKLLESAQEKTKGLRQMRFESIKDIDKNSVLAYVKEAIENQKLGKEIKPSKTTKKDIVIPEELKKHLKENLVLFDAFKLLTPSKQREYCEYIFEAKRDVTKLTRIEKITPMIIQGIGLNDKYKNC</sequence>
<dbReference type="PIRSF" id="PIRSF021308">
    <property type="entry name" value="UCP021308"/>
    <property type="match status" value="1"/>
</dbReference>
<dbReference type="Pfam" id="PF13376">
    <property type="entry name" value="OmdA"/>
    <property type="match status" value="1"/>
</dbReference>
<comment type="caution">
    <text evidence="2">The sequence shown here is derived from an EMBL/GenBank/DDBJ whole genome shotgun (WGS) entry which is preliminary data.</text>
</comment>
<name>A0ABW3JGR6_9FLAO</name>
<accession>A0ABW3JGR6</accession>
<dbReference type="Pfam" id="PF08818">
    <property type="entry name" value="DUF1801"/>
    <property type="match status" value="1"/>
</dbReference>
<keyword evidence="3" id="KW-1185">Reference proteome</keyword>
<protein>
    <submittedName>
        <fullName evidence="2">YdeI family protein</fullName>
    </submittedName>
</protein>
<dbReference type="Proteomes" id="UP001597061">
    <property type="component" value="Unassembled WGS sequence"/>
</dbReference>
<dbReference type="InterPro" id="IPR016786">
    <property type="entry name" value="YdeI_bac"/>
</dbReference>
<proteinExistence type="predicted"/>